<keyword evidence="1" id="KW-0472">Membrane</keyword>
<dbReference type="Proteomes" id="UP000663877">
    <property type="component" value="Unassembled WGS sequence"/>
</dbReference>
<keyword evidence="1" id="KW-0812">Transmembrane</keyword>
<proteinExistence type="predicted"/>
<dbReference type="AlphaFoldDB" id="A0A814LV58"/>
<dbReference type="SUPFAM" id="SSF56059">
    <property type="entry name" value="Glutathione synthetase ATP-binding domain-like"/>
    <property type="match status" value="1"/>
</dbReference>
<keyword evidence="1" id="KW-1133">Transmembrane helix</keyword>
<gene>
    <name evidence="2" type="ORF">BJG266_LOCUS19726</name>
    <name evidence="3" type="ORF">QVE165_LOCUS43403</name>
</gene>
<dbReference type="EMBL" id="CAJNOM010000557">
    <property type="protein sequence ID" value="CAF1499409.1"/>
    <property type="molecule type" value="Genomic_DNA"/>
</dbReference>
<evidence type="ECO:0000313" key="2">
    <source>
        <dbReference type="EMBL" id="CAF1071304.1"/>
    </source>
</evidence>
<dbReference type="EMBL" id="CAJNOI010000107">
    <property type="protein sequence ID" value="CAF1071304.1"/>
    <property type="molecule type" value="Genomic_DNA"/>
</dbReference>
<evidence type="ECO:0000313" key="5">
    <source>
        <dbReference type="Proteomes" id="UP000663877"/>
    </source>
</evidence>
<dbReference type="Proteomes" id="UP000663832">
    <property type="component" value="Unassembled WGS sequence"/>
</dbReference>
<comment type="caution">
    <text evidence="2">The sequence shown here is derived from an EMBL/GenBank/DDBJ whole genome shotgun (WGS) entry which is preliminary data.</text>
</comment>
<evidence type="ECO:0008006" key="6">
    <source>
        <dbReference type="Google" id="ProtNLM"/>
    </source>
</evidence>
<evidence type="ECO:0000313" key="4">
    <source>
        <dbReference type="Proteomes" id="UP000663832"/>
    </source>
</evidence>
<feature type="transmembrane region" description="Helical" evidence="1">
    <location>
        <begin position="82"/>
        <end position="108"/>
    </location>
</feature>
<protein>
    <recommendedName>
        <fullName evidence="6">ATP-grasp domain-containing protein</fullName>
    </recommendedName>
</protein>
<sequence>MSTIFNNHENGKQFSQIFNYNDISKETDIDQFHQNIIKVTTLRQQSQENFEQSWLPYRKTIKFISQLTHIPSYILNNYARTIFFLFLLGIMFPLNLLITLFTLILSYFTNLIPHKQIKPMSNSNSKRILISGGRMTKALHLCRSFHKAGHQIILVDESINWLTGHRWSNSVERFYVYPSPNEESNAYINTLANIVRKEKINIFIPVIPTYNSQIDAQLKSALAAYNCSIFHIDSDDTTIIDNKYTFINKAQSLGLTTPKSFLITSRHQLLNFDFNNNDCSYICKNASFNHANHQSTIKLPRSTHIETVEYINRLPIKENYPYILQEFISGKEYLTHVTCMNGEITLFTCSYSSLSKFNYKHIEQPAISKWCTEYIRTLKLTGHFSFHFIVSEHDGKAYAINCNSYVNSAITSFYSHPNIADAYLSNECLSMRIPLSSARLIYWLPHELWHLFRNIRSTKDALKSLKTIFYGKEAIWSWNDPLPFLLHYHIHILYLLLNNLFSKHIRFFNEIDCSIGGFS</sequence>
<organism evidence="2 5">
    <name type="scientific">Adineta steineri</name>
    <dbReference type="NCBI Taxonomy" id="433720"/>
    <lineage>
        <taxon>Eukaryota</taxon>
        <taxon>Metazoa</taxon>
        <taxon>Spiralia</taxon>
        <taxon>Gnathifera</taxon>
        <taxon>Rotifera</taxon>
        <taxon>Eurotatoria</taxon>
        <taxon>Bdelloidea</taxon>
        <taxon>Adinetida</taxon>
        <taxon>Adinetidae</taxon>
        <taxon>Adineta</taxon>
    </lineage>
</organism>
<dbReference type="Gene3D" id="3.40.50.20">
    <property type="match status" value="1"/>
</dbReference>
<accession>A0A814LV58</accession>
<dbReference type="OrthoDB" id="186626at2759"/>
<evidence type="ECO:0000256" key="1">
    <source>
        <dbReference type="SAM" id="Phobius"/>
    </source>
</evidence>
<name>A0A814LV58_9BILA</name>
<reference evidence="2" key="1">
    <citation type="submission" date="2021-02" db="EMBL/GenBank/DDBJ databases">
        <authorList>
            <person name="Nowell W R."/>
        </authorList>
    </citation>
    <scope>NUCLEOTIDE SEQUENCE</scope>
</reference>
<evidence type="ECO:0000313" key="3">
    <source>
        <dbReference type="EMBL" id="CAF1499409.1"/>
    </source>
</evidence>
<keyword evidence="4" id="KW-1185">Reference proteome</keyword>